<evidence type="ECO:0000313" key="1">
    <source>
        <dbReference type="EMBL" id="KZV25305.1"/>
    </source>
</evidence>
<evidence type="ECO:0000313" key="2">
    <source>
        <dbReference type="Proteomes" id="UP000250235"/>
    </source>
</evidence>
<accession>A0A2Z7ATY0</accession>
<dbReference type="PANTHER" id="PTHR35317">
    <property type="entry name" value="OS04G0629600 PROTEIN"/>
    <property type="match status" value="1"/>
</dbReference>
<dbReference type="PANTHER" id="PTHR35317:SF11">
    <property type="entry name" value="CCHC-TYPE DOMAIN-CONTAINING PROTEIN"/>
    <property type="match status" value="1"/>
</dbReference>
<proteinExistence type="predicted"/>
<dbReference type="AlphaFoldDB" id="A0A2Z7ATY0"/>
<dbReference type="Pfam" id="PF14223">
    <property type="entry name" value="Retrotran_gag_2"/>
    <property type="match status" value="1"/>
</dbReference>
<organism evidence="1 2">
    <name type="scientific">Dorcoceras hygrometricum</name>
    <dbReference type="NCBI Taxonomy" id="472368"/>
    <lineage>
        <taxon>Eukaryota</taxon>
        <taxon>Viridiplantae</taxon>
        <taxon>Streptophyta</taxon>
        <taxon>Embryophyta</taxon>
        <taxon>Tracheophyta</taxon>
        <taxon>Spermatophyta</taxon>
        <taxon>Magnoliopsida</taxon>
        <taxon>eudicotyledons</taxon>
        <taxon>Gunneridae</taxon>
        <taxon>Pentapetalae</taxon>
        <taxon>asterids</taxon>
        <taxon>lamiids</taxon>
        <taxon>Lamiales</taxon>
        <taxon>Gesneriaceae</taxon>
        <taxon>Didymocarpoideae</taxon>
        <taxon>Trichosporeae</taxon>
        <taxon>Loxocarpinae</taxon>
        <taxon>Dorcoceras</taxon>
    </lineage>
</organism>
<protein>
    <submittedName>
        <fullName evidence="1">Uncharacterized protein</fullName>
    </submittedName>
</protein>
<reference evidence="1 2" key="1">
    <citation type="journal article" date="2015" name="Proc. Natl. Acad. Sci. U.S.A.">
        <title>The resurrection genome of Boea hygrometrica: A blueprint for survival of dehydration.</title>
        <authorList>
            <person name="Xiao L."/>
            <person name="Yang G."/>
            <person name="Zhang L."/>
            <person name="Yang X."/>
            <person name="Zhao S."/>
            <person name="Ji Z."/>
            <person name="Zhou Q."/>
            <person name="Hu M."/>
            <person name="Wang Y."/>
            <person name="Chen M."/>
            <person name="Xu Y."/>
            <person name="Jin H."/>
            <person name="Xiao X."/>
            <person name="Hu G."/>
            <person name="Bao F."/>
            <person name="Hu Y."/>
            <person name="Wan P."/>
            <person name="Li L."/>
            <person name="Deng X."/>
            <person name="Kuang T."/>
            <person name="Xiang C."/>
            <person name="Zhu J.K."/>
            <person name="Oliver M.J."/>
            <person name="He Y."/>
        </authorList>
    </citation>
    <scope>NUCLEOTIDE SEQUENCE [LARGE SCALE GENOMIC DNA]</scope>
    <source>
        <strain evidence="2">cv. XS01</strain>
    </source>
</reference>
<keyword evidence="2" id="KW-1185">Reference proteome</keyword>
<sequence>MSLKSAKEIWDYLKIEYEGDERIKGMQVLNLIREFELQRMKDSETIKEYSDRLLSIANKVRLLESEFTDSRIVEKILVTVPERYEATITTLENTKDLSKISLAGLLNALQAQEQRRLMRADTTIEGALAAKQQNVAKIKEMKSRILENTGQEQNQQMQKGSMETIRKPIHLANTVEKRVILHSNAGEGLMHSVPYVIRRDMKLLSAKIKISSKVK</sequence>
<dbReference type="EMBL" id="KV011895">
    <property type="protein sequence ID" value="KZV25305.1"/>
    <property type="molecule type" value="Genomic_DNA"/>
</dbReference>
<dbReference type="OrthoDB" id="912188at2759"/>
<name>A0A2Z7ATY0_9LAMI</name>
<gene>
    <name evidence="1" type="ORF">F511_07437</name>
</gene>
<dbReference type="Proteomes" id="UP000250235">
    <property type="component" value="Unassembled WGS sequence"/>
</dbReference>